<dbReference type="InterPro" id="IPR027417">
    <property type="entry name" value="P-loop_NTPase"/>
</dbReference>
<evidence type="ECO:0000256" key="4">
    <source>
        <dbReference type="ARBA" id="ARBA00023134"/>
    </source>
</evidence>
<accession>A0A7C1T0U1</accession>
<dbReference type="GO" id="GO:0005525">
    <property type="term" value="F:GTP binding"/>
    <property type="evidence" value="ECO:0007669"/>
    <property type="project" value="UniProtKB-KW"/>
</dbReference>
<dbReference type="PANTHER" id="PTHR21231">
    <property type="entry name" value="XPA-BINDING PROTEIN 1-RELATED"/>
    <property type="match status" value="1"/>
</dbReference>
<reference evidence="5" key="1">
    <citation type="journal article" date="2020" name="mSystems">
        <title>Genome- and Community-Level Interaction Insights into Carbon Utilization and Element Cycling Functions of Hydrothermarchaeota in Hydrothermal Sediment.</title>
        <authorList>
            <person name="Zhou Z."/>
            <person name="Liu Y."/>
            <person name="Xu W."/>
            <person name="Pan J."/>
            <person name="Luo Z.H."/>
            <person name="Li M."/>
        </authorList>
    </citation>
    <scope>NUCLEOTIDE SEQUENCE [LARGE SCALE GENOMIC DNA]</scope>
    <source>
        <strain evidence="5">SpSt-25</strain>
    </source>
</reference>
<dbReference type="SUPFAM" id="SSF52540">
    <property type="entry name" value="P-loop containing nucleoside triphosphate hydrolases"/>
    <property type="match status" value="1"/>
</dbReference>
<comment type="similarity">
    <text evidence="1">Belongs to the GPN-loop GTPase family.</text>
</comment>
<evidence type="ECO:0008006" key="6">
    <source>
        <dbReference type="Google" id="ProtNLM"/>
    </source>
</evidence>
<evidence type="ECO:0000256" key="3">
    <source>
        <dbReference type="ARBA" id="ARBA00022801"/>
    </source>
</evidence>
<protein>
    <recommendedName>
        <fullName evidence="6">GTPase</fullName>
    </recommendedName>
</protein>
<gene>
    <name evidence="5" type="ORF">ENP77_00875</name>
</gene>
<evidence type="ECO:0000256" key="1">
    <source>
        <dbReference type="ARBA" id="ARBA00005290"/>
    </source>
</evidence>
<proteinExistence type="inferred from homology"/>
<dbReference type="PANTHER" id="PTHR21231:SF8">
    <property type="entry name" value="GPN-LOOP GTPASE 1"/>
    <property type="match status" value="1"/>
</dbReference>
<sequence>MPTLLSIPSFFHKSRCIIPEFPASLIASYSFLSMISNFTEFSSRRSTSSSAAKALCLDGIAAPLLSKRIDLPEFIVAAALKMCNQVCAHDTRKQIRVRTGWSSGKGLNGHFMVFVIGPAGSGKSTFTSSFRDWLVPQNVPVTILNMDPAVEELAYLPDIDIREYVFVRNIQEKYKLGPNGAIIASVDLSVEYLGEINSQVEESPEGYVLVDTPGQMEIFMYRQSGEIITSMLCGSGRRCAAVVVLDSTIATSPSDFISQVFLAASSYYRLNLPMVALINKIDLLSQEERERLEDWISDIVSLEEHFLWTRASRLSTFTSSVLRLLHDFMQIVPFIPVSAKTGENFETVYFFLQQIYMGGEDFELPEKLRETT</sequence>
<keyword evidence="3" id="KW-0378">Hydrolase</keyword>
<keyword evidence="4" id="KW-0342">GTP-binding</keyword>
<evidence type="ECO:0000256" key="2">
    <source>
        <dbReference type="ARBA" id="ARBA00022741"/>
    </source>
</evidence>
<dbReference type="PRINTS" id="PR00449">
    <property type="entry name" value="RASTRNSFRMNG"/>
</dbReference>
<name>A0A7C1T0U1_THEPE</name>
<comment type="caution">
    <text evidence="5">The sequence shown here is derived from an EMBL/GenBank/DDBJ whole genome shotgun (WGS) entry which is preliminary data.</text>
</comment>
<dbReference type="GO" id="GO:0003924">
    <property type="term" value="F:GTPase activity"/>
    <property type="evidence" value="ECO:0007669"/>
    <property type="project" value="TreeGrafter"/>
</dbReference>
<dbReference type="InterPro" id="IPR004130">
    <property type="entry name" value="Gpn"/>
</dbReference>
<keyword evidence="2" id="KW-0547">Nucleotide-binding</keyword>
<dbReference type="AlphaFoldDB" id="A0A7C1T0U1"/>
<dbReference type="Gene3D" id="3.40.50.300">
    <property type="entry name" value="P-loop containing nucleotide triphosphate hydrolases"/>
    <property type="match status" value="1"/>
</dbReference>
<dbReference type="NCBIfam" id="NF010340">
    <property type="entry name" value="PRK13768.1-2"/>
    <property type="match status" value="1"/>
</dbReference>
<organism evidence="5">
    <name type="scientific">Thermofilum pendens</name>
    <dbReference type="NCBI Taxonomy" id="2269"/>
    <lineage>
        <taxon>Archaea</taxon>
        <taxon>Thermoproteota</taxon>
        <taxon>Thermoprotei</taxon>
        <taxon>Thermofilales</taxon>
        <taxon>Thermofilaceae</taxon>
        <taxon>Thermofilum</taxon>
    </lineage>
</organism>
<dbReference type="Pfam" id="PF03029">
    <property type="entry name" value="ATP_bind_1"/>
    <property type="match status" value="1"/>
</dbReference>
<dbReference type="EMBL" id="DSKP01000032">
    <property type="protein sequence ID" value="HEB48340.1"/>
    <property type="molecule type" value="Genomic_DNA"/>
</dbReference>
<evidence type="ECO:0000313" key="5">
    <source>
        <dbReference type="EMBL" id="HEB48340.1"/>
    </source>
</evidence>